<proteinExistence type="predicted"/>
<gene>
    <name evidence="8" type="ORF">KGF56_002362</name>
</gene>
<dbReference type="EMBL" id="JAHUZD010000074">
    <property type="protein sequence ID" value="KAI3404845.2"/>
    <property type="molecule type" value="Genomic_DNA"/>
</dbReference>
<dbReference type="PROSITE" id="PS51914">
    <property type="entry name" value="MRH"/>
    <property type="match status" value="1"/>
</dbReference>
<keyword evidence="3" id="KW-0256">Endoplasmic reticulum</keyword>
<evidence type="ECO:0000313" key="8">
    <source>
        <dbReference type="EMBL" id="KAI3404845.2"/>
    </source>
</evidence>
<comment type="caution">
    <text evidence="8">The sequence shown here is derived from an EMBL/GenBank/DDBJ whole genome shotgun (WGS) entry which is preliminary data.</text>
</comment>
<evidence type="ECO:0000256" key="1">
    <source>
        <dbReference type="ARBA" id="ARBA00022387"/>
    </source>
</evidence>
<evidence type="ECO:0000256" key="5">
    <source>
        <dbReference type="SAM" id="Coils"/>
    </source>
</evidence>
<organism evidence="8 9">
    <name type="scientific">Candida oxycetoniae</name>
    <dbReference type="NCBI Taxonomy" id="497107"/>
    <lineage>
        <taxon>Eukaryota</taxon>
        <taxon>Fungi</taxon>
        <taxon>Dikarya</taxon>
        <taxon>Ascomycota</taxon>
        <taxon>Saccharomycotina</taxon>
        <taxon>Pichiomycetes</taxon>
        <taxon>Debaryomycetaceae</taxon>
        <taxon>Candida/Lodderomyces clade</taxon>
        <taxon>Candida</taxon>
    </lineage>
</organism>
<feature type="domain" description="MRH" evidence="7">
    <location>
        <begin position="350"/>
        <end position="472"/>
    </location>
</feature>
<feature type="signal peptide" evidence="6">
    <location>
        <begin position="1"/>
        <end position="15"/>
    </location>
</feature>
<keyword evidence="4" id="KW-1015">Disulfide bond</keyword>
<dbReference type="AlphaFoldDB" id="A0AAI9SY29"/>
<dbReference type="PANTHER" id="PTHR12630:SF1">
    <property type="entry name" value="GLUCOSIDASE 2 SUBUNIT BETA"/>
    <property type="match status" value="1"/>
</dbReference>
<dbReference type="GeneID" id="73379979"/>
<feature type="chain" id="PRO_5042473569" description="Glucosidase 2 subunit beta" evidence="6">
    <location>
        <begin position="16"/>
        <end position="489"/>
    </location>
</feature>
<dbReference type="Pfam" id="PF13015">
    <property type="entry name" value="PRKCSH_1"/>
    <property type="match status" value="1"/>
</dbReference>
<dbReference type="Pfam" id="PF12999">
    <property type="entry name" value="PRKCSH-like"/>
    <property type="match status" value="1"/>
</dbReference>
<evidence type="ECO:0000259" key="7">
    <source>
        <dbReference type="PROSITE" id="PS51914"/>
    </source>
</evidence>
<evidence type="ECO:0000256" key="3">
    <source>
        <dbReference type="ARBA" id="ARBA00022824"/>
    </source>
</evidence>
<dbReference type="InterPro" id="IPR039794">
    <property type="entry name" value="Gtb1-like"/>
</dbReference>
<dbReference type="InterPro" id="IPR036607">
    <property type="entry name" value="PRKCSH"/>
</dbReference>
<evidence type="ECO:0000256" key="6">
    <source>
        <dbReference type="SAM" id="SignalP"/>
    </source>
</evidence>
<keyword evidence="5" id="KW-0175">Coiled coil</keyword>
<dbReference type="GO" id="GO:0006491">
    <property type="term" value="P:N-glycan processing"/>
    <property type="evidence" value="ECO:0007669"/>
    <property type="project" value="TreeGrafter"/>
</dbReference>
<dbReference type="PANTHER" id="PTHR12630">
    <property type="entry name" value="N-LINKED OLIGOSACCHARIDE PROCESSING"/>
    <property type="match status" value="1"/>
</dbReference>
<dbReference type="SUPFAM" id="SSF50911">
    <property type="entry name" value="Mannose 6-phosphate receptor domain"/>
    <property type="match status" value="1"/>
</dbReference>
<dbReference type="InterPro" id="IPR009011">
    <property type="entry name" value="Man6P_isomerase_rcpt-bd_dom_sf"/>
</dbReference>
<evidence type="ECO:0000256" key="2">
    <source>
        <dbReference type="ARBA" id="ARBA00022729"/>
    </source>
</evidence>
<dbReference type="RefSeq" id="XP_049180590.1">
    <property type="nucleotide sequence ID" value="XM_049323582.1"/>
</dbReference>
<keyword evidence="2 6" id="KW-0732">Signal</keyword>
<sequence length="489" mass="56446">MLLAIQWVLVADVIGVSPENQHLYTPIVEEGEGGDEAGGKYWYCLNDTSIKLQFHQINDDICDCPDGSDEPGTNACPSTPFKFYCKNEGHFPGYIDQFKLNDGVCDYDICCDGSDEYKIGNCENKCKEIHQQFEEYRSKKLETISRALEKKKSILMLAQTKRKELIKSLQDLERALPETKLNLNKLKVELEYAEQKEEKSESVYDHLDNEFDGLQRKIDKHIKEMSRQENKIQTLEKILEWLSKNYNPNFNDLAVKDSIHKFQEYISNKEEDDVKDDIHETNKLIKEIINKAKSMSHSGVSEEIAHFVPSLGNMLHHVFRLFSEKFLTKRSEEYVSPLSSNQLTPEIEKLEEKVKTIEQKIFLIKDDLNKDYGPDDVLRAFAQVTITKNLGGYQYKVNLLNSIYQNDVLIGKFKEYKDGKIHFNNGARCWNGPQRSAVVELICGEGLDVVSVSEPEKCHYSFIVQGETWCQPITDNDLQKSFEINYELL</sequence>
<evidence type="ECO:0000313" key="9">
    <source>
        <dbReference type="Proteomes" id="UP001202479"/>
    </source>
</evidence>
<dbReference type="Proteomes" id="UP001202479">
    <property type="component" value="Unassembled WGS sequence"/>
</dbReference>
<name>A0AAI9SY29_9ASCO</name>
<dbReference type="InterPro" id="IPR044865">
    <property type="entry name" value="MRH_dom"/>
</dbReference>
<keyword evidence="9" id="KW-1185">Reference proteome</keyword>
<dbReference type="Gene3D" id="2.70.130.10">
    <property type="entry name" value="Mannose-6-phosphate receptor binding domain"/>
    <property type="match status" value="1"/>
</dbReference>
<dbReference type="InterPro" id="IPR028146">
    <property type="entry name" value="PRKCSH_N"/>
</dbReference>
<accession>A0AAI9SY29</accession>
<protein>
    <recommendedName>
        <fullName evidence="1">Glucosidase 2 subunit beta</fullName>
    </recommendedName>
</protein>
<dbReference type="GO" id="GO:0017177">
    <property type="term" value="C:glucosidase II complex"/>
    <property type="evidence" value="ECO:0007669"/>
    <property type="project" value="TreeGrafter"/>
</dbReference>
<evidence type="ECO:0000256" key="4">
    <source>
        <dbReference type="ARBA" id="ARBA00023157"/>
    </source>
</evidence>
<feature type="coiled-coil region" evidence="5">
    <location>
        <begin position="155"/>
        <end position="245"/>
    </location>
</feature>
<feature type="coiled-coil region" evidence="5">
    <location>
        <begin position="340"/>
        <end position="367"/>
    </location>
</feature>
<reference evidence="8" key="1">
    <citation type="journal article" date="2022" name="DNA Res.">
        <title>Genome analysis of five recently described species of the CUG-Ser clade uncovers Candida theae as a new hybrid lineage with pathogenic potential in the Candida parapsilosis species complex.</title>
        <authorList>
            <person name="Mixao V."/>
            <person name="Del Olmo V."/>
            <person name="Hegedusova E."/>
            <person name="Saus E."/>
            <person name="Pryszcz L."/>
            <person name="Cillingova A."/>
            <person name="Nosek J."/>
            <person name="Gabaldon T."/>
        </authorList>
    </citation>
    <scope>NUCLEOTIDE SEQUENCE</scope>
    <source>
        <strain evidence="8">CBS 10844</strain>
    </source>
</reference>